<name>A0A1F2UNM4_9ACTN</name>
<dbReference type="InterPro" id="IPR038765">
    <property type="entry name" value="Papain-like_cys_pep_sf"/>
</dbReference>
<protein>
    <recommendedName>
        <fullName evidence="2">Transglutaminase-like domain-containing protein</fullName>
    </recommendedName>
</protein>
<feature type="chain" id="PRO_5039484979" description="Transglutaminase-like domain-containing protein" evidence="1">
    <location>
        <begin position="24"/>
        <end position="505"/>
    </location>
</feature>
<dbReference type="AlphaFoldDB" id="A0A1F2UNM4"/>
<evidence type="ECO:0000313" key="4">
    <source>
        <dbReference type="Proteomes" id="UP000178086"/>
    </source>
</evidence>
<dbReference type="SMART" id="SM00460">
    <property type="entry name" value="TGc"/>
    <property type="match status" value="1"/>
</dbReference>
<comment type="caution">
    <text evidence="3">The sequence shown here is derived from an EMBL/GenBank/DDBJ whole genome shotgun (WGS) entry which is preliminary data.</text>
</comment>
<organism evidence="3 4">
    <name type="scientific">Candidatus Aquicultor primus</name>
    <dbReference type="NCBI Taxonomy" id="1797195"/>
    <lineage>
        <taxon>Bacteria</taxon>
        <taxon>Bacillati</taxon>
        <taxon>Actinomycetota</taxon>
        <taxon>Candidatus Aquicultoria</taxon>
        <taxon>Candidatus Aquicultorales</taxon>
        <taxon>Candidatus Aquicultoraceae</taxon>
        <taxon>Candidatus Aquicultor</taxon>
    </lineage>
</organism>
<dbReference type="SUPFAM" id="SSF54001">
    <property type="entry name" value="Cysteine proteinases"/>
    <property type="match status" value="1"/>
</dbReference>
<dbReference type="Gene3D" id="3.10.620.30">
    <property type="match status" value="1"/>
</dbReference>
<gene>
    <name evidence="3" type="ORF">A2074_03380</name>
</gene>
<proteinExistence type="predicted"/>
<feature type="signal peptide" evidence="1">
    <location>
        <begin position="1"/>
        <end position="23"/>
    </location>
</feature>
<evidence type="ECO:0000256" key="1">
    <source>
        <dbReference type="SAM" id="SignalP"/>
    </source>
</evidence>
<feature type="domain" description="Transglutaminase-like" evidence="2">
    <location>
        <begin position="272"/>
        <end position="334"/>
    </location>
</feature>
<evidence type="ECO:0000259" key="2">
    <source>
        <dbReference type="SMART" id="SM00460"/>
    </source>
</evidence>
<dbReference type="PANTHER" id="PTHR33490:SF6">
    <property type="entry name" value="SLL1049 PROTEIN"/>
    <property type="match status" value="1"/>
</dbReference>
<keyword evidence="1" id="KW-0732">Signal</keyword>
<dbReference type="EMBL" id="MELI01000089">
    <property type="protein sequence ID" value="OFW32666.1"/>
    <property type="molecule type" value="Genomic_DNA"/>
</dbReference>
<reference evidence="3 4" key="1">
    <citation type="journal article" date="2016" name="Nat. Commun.">
        <title>Thousands of microbial genomes shed light on interconnected biogeochemical processes in an aquifer system.</title>
        <authorList>
            <person name="Anantharaman K."/>
            <person name="Brown C.T."/>
            <person name="Hug L.A."/>
            <person name="Sharon I."/>
            <person name="Castelle C.J."/>
            <person name="Probst A.J."/>
            <person name="Thomas B.C."/>
            <person name="Singh A."/>
            <person name="Wilkins M.J."/>
            <person name="Karaoz U."/>
            <person name="Brodie E.L."/>
            <person name="Williams K.H."/>
            <person name="Hubbard S.S."/>
            <person name="Banfield J.F."/>
        </authorList>
    </citation>
    <scope>NUCLEOTIDE SEQUENCE [LARGE SCALE GENOMIC DNA]</scope>
</reference>
<accession>A0A1F2UNM4</accession>
<dbReference type="Proteomes" id="UP000178086">
    <property type="component" value="Unassembled WGS sequence"/>
</dbReference>
<dbReference type="PROSITE" id="PS51257">
    <property type="entry name" value="PROKAR_LIPOPROTEIN"/>
    <property type="match status" value="1"/>
</dbReference>
<evidence type="ECO:0000313" key="3">
    <source>
        <dbReference type="EMBL" id="OFW32666.1"/>
    </source>
</evidence>
<dbReference type="InterPro" id="IPR002931">
    <property type="entry name" value="Transglutaminase-like"/>
</dbReference>
<dbReference type="PANTHER" id="PTHR33490">
    <property type="entry name" value="BLR5614 PROTEIN-RELATED"/>
    <property type="match status" value="1"/>
</dbReference>
<dbReference type="Pfam" id="PF01841">
    <property type="entry name" value="Transglut_core"/>
    <property type="match status" value="1"/>
</dbReference>
<sequence>MRIGKIKMAVKAAILLIALFIWAAAAGCVDLPGGNGSKLSDEIKEVIMAGNGEKAALETQPKSYAGRGEPQPVDPASLTVQAPDSYQFDPATAGDNDLVIADMIYNVKVSGESSGSLKRMLGAGGPGVVVTTLIPKTIEHKQHVLGMDFSIDPSRIYDVGDNRYAEFTVEDPKADFDIRIRVTLKLFRYDLSTARDSGLTAPLSEAERAAYTKGEQFIEIDHPSIQRAAEQINGVDDVETVKKIHEFVVQNLSYDKSKAEKELSQTYGAARALEIKSGVCVEYADLFIALCRAKGIPAKYIGGIPTEGESLGKGHAWVEVYLANYGWVPTDPTWGDTGAVTFEKLRPSYIYLTDVRHDEVINQSDIFTCRYVGLKVDVEHSLAIDSARSKYIAQVREEVDRGKGELDLLSKGIDSSAAAVEASQAELDRFSRQITDARRNLDARTFSSQADYERSVQSHNALVVLYNEKIVAHNAKVATHQAEVNRYEAKRTEVNASVNNYNNIK</sequence>